<dbReference type="RefSeq" id="WP_151653908.1">
    <property type="nucleotide sequence ID" value="NZ_WBVX01000045.1"/>
</dbReference>
<protein>
    <submittedName>
        <fullName evidence="1">Uncharacterized protein</fullName>
    </submittedName>
</protein>
<dbReference type="EMBL" id="WBVX01000045">
    <property type="protein sequence ID" value="KAB2676673.1"/>
    <property type="molecule type" value="Genomic_DNA"/>
</dbReference>
<evidence type="ECO:0000313" key="1">
    <source>
        <dbReference type="EMBL" id="KAB2676673.1"/>
    </source>
</evidence>
<comment type="caution">
    <text evidence="1">The sequence shown here is derived from an EMBL/GenBank/DDBJ whole genome shotgun (WGS) entry which is preliminary data.</text>
</comment>
<dbReference type="Proteomes" id="UP000481643">
    <property type="component" value="Unassembled WGS sequence"/>
</dbReference>
<reference evidence="1 2" key="1">
    <citation type="submission" date="2019-09" db="EMBL/GenBank/DDBJ databases">
        <title>Taxonomic organization of the family Brucellaceae based on a phylogenomic approach.</title>
        <authorList>
            <person name="Leclercq S."/>
            <person name="Cloeckaert A."/>
            <person name="Zygmunt M.S."/>
        </authorList>
    </citation>
    <scope>NUCLEOTIDE SEQUENCE [LARGE SCALE GENOMIC DNA]</scope>
    <source>
        <strain evidence="1 2">WS1830</strain>
    </source>
</reference>
<name>A0A6L3Y5D8_9HYPH</name>
<gene>
    <name evidence="1" type="ORF">F9L08_26175</name>
</gene>
<dbReference type="AlphaFoldDB" id="A0A6L3Y5D8"/>
<proteinExistence type="predicted"/>
<organism evidence="1 2">
    <name type="scientific">Brucella tritici</name>
    <dbReference type="NCBI Taxonomy" id="94626"/>
    <lineage>
        <taxon>Bacteria</taxon>
        <taxon>Pseudomonadati</taxon>
        <taxon>Pseudomonadota</taxon>
        <taxon>Alphaproteobacteria</taxon>
        <taxon>Hyphomicrobiales</taxon>
        <taxon>Brucellaceae</taxon>
        <taxon>Brucella/Ochrobactrum group</taxon>
        <taxon>Brucella</taxon>
    </lineage>
</organism>
<sequence length="217" mass="24274">MRYAHEMADRMPATMPLPQEFRDLFDWMDANGYLMPSGAYPGDRLGLLGTEDDLQSGRVTAILFRVATPEQAREHGQAWFGEAVPNIEDRLVLFARTGGDGSHVGFWLDDEGRTQIAHLGSEGLACLLGQTPLDFLRLLAIGYNEISGDCLYAPDQPPDECGLNAVYRAWLVERYGVTIPEAASELLREIPDAFAEASDDPFWRWVRRAQNERDRGA</sequence>
<evidence type="ECO:0000313" key="2">
    <source>
        <dbReference type="Proteomes" id="UP000481643"/>
    </source>
</evidence>
<accession>A0A6L3Y5D8</accession>